<accession>A0A927HF80</accession>
<dbReference type="GO" id="GO:0005506">
    <property type="term" value="F:iron ion binding"/>
    <property type="evidence" value="ECO:0007669"/>
    <property type="project" value="InterPro"/>
</dbReference>
<gene>
    <name evidence="7" type="ORF">H9Q16_09470</name>
</gene>
<proteinExistence type="predicted"/>
<evidence type="ECO:0000259" key="6">
    <source>
        <dbReference type="Pfam" id="PF04116"/>
    </source>
</evidence>
<sequence>MARKEWNHEPESLPLTVNPLFTWPLDPQKILAWYWGSWFPISVNLVLVALSYGIVIWTLPPLTAMASPGFWMVAIVLRNLVIAVLIAETLHTLFHRTSLQGDDKKYDPRPFPRKGRVFTFGDQYLDNTFWALASGVPIWSLFEILILWAMATGWAPVWTWSDGWVWYLAVFFLIPSWQSFYFFWIHRLLHTNLLYRYHALHHRNTDVGPWSGLSMHPIEHVLYFGTALIHFVVPSSPVHLICHLLFFAVYPILTHTGFDGIWIAGRRRLKLGAFHHQLHHRFFEVNYGTLEVPWDKVFGTLHDGSEDGKAMMKERLKTRSRSVQDDKAS</sequence>
<evidence type="ECO:0000313" key="8">
    <source>
        <dbReference type="Proteomes" id="UP000635142"/>
    </source>
</evidence>
<dbReference type="PANTHER" id="PTHR11863">
    <property type="entry name" value="STEROL DESATURASE"/>
    <property type="match status" value="1"/>
</dbReference>
<dbReference type="InterPro" id="IPR050307">
    <property type="entry name" value="Sterol_Desaturase_Related"/>
</dbReference>
<feature type="transmembrane region" description="Helical" evidence="5">
    <location>
        <begin position="163"/>
        <end position="184"/>
    </location>
</feature>
<protein>
    <submittedName>
        <fullName evidence="7">Sterol desaturase family protein</fullName>
    </submittedName>
</protein>
<feature type="transmembrane region" description="Helical" evidence="5">
    <location>
        <begin position="32"/>
        <end position="57"/>
    </location>
</feature>
<comment type="subcellular location">
    <subcellularLocation>
        <location evidence="1">Membrane</location>
    </subcellularLocation>
</comment>
<dbReference type="GO" id="GO:0008610">
    <property type="term" value="P:lipid biosynthetic process"/>
    <property type="evidence" value="ECO:0007669"/>
    <property type="project" value="InterPro"/>
</dbReference>
<evidence type="ECO:0000256" key="2">
    <source>
        <dbReference type="ARBA" id="ARBA00022692"/>
    </source>
</evidence>
<comment type="caution">
    <text evidence="7">The sequence shown here is derived from an EMBL/GenBank/DDBJ whole genome shotgun (WGS) entry which is preliminary data.</text>
</comment>
<dbReference type="EMBL" id="JACTAG010000001">
    <property type="protein sequence ID" value="MBD3664149.1"/>
    <property type="molecule type" value="Genomic_DNA"/>
</dbReference>
<evidence type="ECO:0000256" key="5">
    <source>
        <dbReference type="SAM" id="Phobius"/>
    </source>
</evidence>
<evidence type="ECO:0000256" key="4">
    <source>
        <dbReference type="ARBA" id="ARBA00023136"/>
    </source>
</evidence>
<feature type="transmembrane region" description="Helical" evidence="5">
    <location>
        <begin position="129"/>
        <end position="151"/>
    </location>
</feature>
<feature type="transmembrane region" description="Helical" evidence="5">
    <location>
        <begin position="69"/>
        <end position="87"/>
    </location>
</feature>
<dbReference type="AlphaFoldDB" id="A0A927HF80"/>
<keyword evidence="4 5" id="KW-0472">Membrane</keyword>
<dbReference type="InterPro" id="IPR006694">
    <property type="entry name" value="Fatty_acid_hydroxylase"/>
</dbReference>
<feature type="transmembrane region" description="Helical" evidence="5">
    <location>
        <begin position="244"/>
        <end position="264"/>
    </location>
</feature>
<keyword evidence="3 5" id="KW-1133">Transmembrane helix</keyword>
<organism evidence="7 8">
    <name type="scientific">Sulfitobacter aestuariivivens</name>
    <dbReference type="NCBI Taxonomy" id="2766981"/>
    <lineage>
        <taxon>Bacteria</taxon>
        <taxon>Pseudomonadati</taxon>
        <taxon>Pseudomonadota</taxon>
        <taxon>Alphaproteobacteria</taxon>
        <taxon>Rhodobacterales</taxon>
        <taxon>Roseobacteraceae</taxon>
        <taxon>Sulfitobacter</taxon>
    </lineage>
</organism>
<reference evidence="7" key="1">
    <citation type="submission" date="2020-08" db="EMBL/GenBank/DDBJ databases">
        <title>Sulfitobacter aestuariivivens sp. nov., isolated from a tidal flat.</title>
        <authorList>
            <person name="Park S."/>
            <person name="Yoon J.-H."/>
        </authorList>
    </citation>
    <scope>NUCLEOTIDE SEQUENCE</scope>
    <source>
        <strain evidence="7">TSTF-M16</strain>
    </source>
</reference>
<evidence type="ECO:0000256" key="3">
    <source>
        <dbReference type="ARBA" id="ARBA00022989"/>
    </source>
</evidence>
<dbReference type="RefSeq" id="WP_191075055.1">
    <property type="nucleotide sequence ID" value="NZ_JACTAG010000001.1"/>
</dbReference>
<feature type="domain" description="Fatty acid hydroxylase" evidence="6">
    <location>
        <begin position="175"/>
        <end position="300"/>
    </location>
</feature>
<dbReference type="GO" id="GO:0016020">
    <property type="term" value="C:membrane"/>
    <property type="evidence" value="ECO:0007669"/>
    <property type="project" value="UniProtKB-SubCell"/>
</dbReference>
<keyword evidence="8" id="KW-1185">Reference proteome</keyword>
<name>A0A927HF80_9RHOB</name>
<dbReference type="Pfam" id="PF04116">
    <property type="entry name" value="FA_hydroxylase"/>
    <property type="match status" value="1"/>
</dbReference>
<evidence type="ECO:0000313" key="7">
    <source>
        <dbReference type="EMBL" id="MBD3664149.1"/>
    </source>
</evidence>
<dbReference type="GO" id="GO:0016491">
    <property type="term" value="F:oxidoreductase activity"/>
    <property type="evidence" value="ECO:0007669"/>
    <property type="project" value="InterPro"/>
</dbReference>
<evidence type="ECO:0000256" key="1">
    <source>
        <dbReference type="ARBA" id="ARBA00004370"/>
    </source>
</evidence>
<keyword evidence="2 5" id="KW-0812">Transmembrane</keyword>
<dbReference type="Proteomes" id="UP000635142">
    <property type="component" value="Unassembled WGS sequence"/>
</dbReference>